<dbReference type="AlphaFoldDB" id="A0A9P5X369"/>
<accession>A0A9P5X369</accession>
<dbReference type="OrthoDB" id="3234968at2759"/>
<comment type="caution">
    <text evidence="2">The sequence shown here is derived from an EMBL/GenBank/DDBJ whole genome shotgun (WGS) entry which is preliminary data.</text>
</comment>
<keyword evidence="3" id="KW-1185">Reference proteome</keyword>
<evidence type="ECO:0000313" key="2">
    <source>
        <dbReference type="EMBL" id="KAF9443988.1"/>
    </source>
</evidence>
<sequence>MCHYVLFLLAAHYIVGSVAQRNITVDDSDPTMFQYSNGWSLTAFSSLDYNGTHHLTNHDSALATFTFTGTAVYFVSPLWPYAVSTQLQLDSQSPLSLNLTDPTPRPQDPSGSETVSFGVIWGSESLSNTVHTVRMSKVPDIDWAVVDAIMWVPHDLLSFRSCSWVS</sequence>
<feature type="chain" id="PRO_5040465126" evidence="1">
    <location>
        <begin position="20"/>
        <end position="166"/>
    </location>
</feature>
<gene>
    <name evidence="2" type="ORF">P691DRAFT_678465</name>
</gene>
<name>A0A9P5X369_9AGAR</name>
<dbReference type="Gene3D" id="2.60.120.260">
    <property type="entry name" value="Galactose-binding domain-like"/>
    <property type="match status" value="1"/>
</dbReference>
<dbReference type="Proteomes" id="UP000807342">
    <property type="component" value="Unassembled WGS sequence"/>
</dbReference>
<evidence type="ECO:0000313" key="3">
    <source>
        <dbReference type="Proteomes" id="UP000807342"/>
    </source>
</evidence>
<protein>
    <submittedName>
        <fullName evidence="2">Uncharacterized protein</fullName>
    </submittedName>
</protein>
<dbReference type="EMBL" id="MU151416">
    <property type="protein sequence ID" value="KAF9443988.1"/>
    <property type="molecule type" value="Genomic_DNA"/>
</dbReference>
<proteinExistence type="predicted"/>
<reference evidence="2" key="1">
    <citation type="submission" date="2020-11" db="EMBL/GenBank/DDBJ databases">
        <authorList>
            <consortium name="DOE Joint Genome Institute"/>
            <person name="Ahrendt S."/>
            <person name="Riley R."/>
            <person name="Andreopoulos W."/>
            <person name="Labutti K."/>
            <person name="Pangilinan J."/>
            <person name="Ruiz-Duenas F.J."/>
            <person name="Barrasa J.M."/>
            <person name="Sanchez-Garcia M."/>
            <person name="Camarero S."/>
            <person name="Miyauchi S."/>
            <person name="Serrano A."/>
            <person name="Linde D."/>
            <person name="Babiker R."/>
            <person name="Drula E."/>
            <person name="Ayuso-Fernandez I."/>
            <person name="Pacheco R."/>
            <person name="Padilla G."/>
            <person name="Ferreira P."/>
            <person name="Barriuso J."/>
            <person name="Kellner H."/>
            <person name="Castanera R."/>
            <person name="Alfaro M."/>
            <person name="Ramirez L."/>
            <person name="Pisabarro A.G."/>
            <person name="Kuo A."/>
            <person name="Tritt A."/>
            <person name="Lipzen A."/>
            <person name="He G."/>
            <person name="Yan M."/>
            <person name="Ng V."/>
            <person name="Cullen D."/>
            <person name="Martin F."/>
            <person name="Rosso M.-N."/>
            <person name="Henrissat B."/>
            <person name="Hibbett D."/>
            <person name="Martinez A.T."/>
            <person name="Grigoriev I.V."/>
        </authorList>
    </citation>
    <scope>NUCLEOTIDE SEQUENCE</scope>
    <source>
        <strain evidence="2">MF-IS2</strain>
    </source>
</reference>
<feature type="signal peptide" evidence="1">
    <location>
        <begin position="1"/>
        <end position="19"/>
    </location>
</feature>
<keyword evidence="1" id="KW-0732">Signal</keyword>
<organism evidence="2 3">
    <name type="scientific">Macrolepiota fuliginosa MF-IS2</name>
    <dbReference type="NCBI Taxonomy" id="1400762"/>
    <lineage>
        <taxon>Eukaryota</taxon>
        <taxon>Fungi</taxon>
        <taxon>Dikarya</taxon>
        <taxon>Basidiomycota</taxon>
        <taxon>Agaricomycotina</taxon>
        <taxon>Agaricomycetes</taxon>
        <taxon>Agaricomycetidae</taxon>
        <taxon>Agaricales</taxon>
        <taxon>Agaricineae</taxon>
        <taxon>Agaricaceae</taxon>
        <taxon>Macrolepiota</taxon>
    </lineage>
</organism>
<evidence type="ECO:0000256" key="1">
    <source>
        <dbReference type="SAM" id="SignalP"/>
    </source>
</evidence>